<feature type="compositionally biased region" description="Polar residues" evidence="3">
    <location>
        <begin position="69"/>
        <end position="78"/>
    </location>
</feature>
<evidence type="ECO:0000313" key="4">
    <source>
        <dbReference type="EMBL" id="KAF2687348.1"/>
    </source>
</evidence>
<dbReference type="Gene3D" id="3.80.10.10">
    <property type="entry name" value="Ribonuclease Inhibitor"/>
    <property type="match status" value="2"/>
</dbReference>
<feature type="compositionally biased region" description="Polar residues" evidence="3">
    <location>
        <begin position="1"/>
        <end position="12"/>
    </location>
</feature>
<evidence type="ECO:0000256" key="3">
    <source>
        <dbReference type="SAM" id="MobiDB-lite"/>
    </source>
</evidence>
<dbReference type="InterPro" id="IPR050216">
    <property type="entry name" value="LRR_domain-containing"/>
</dbReference>
<protein>
    <submittedName>
        <fullName evidence="4">L domain-like protein</fullName>
    </submittedName>
</protein>
<keyword evidence="2" id="KW-0677">Repeat</keyword>
<accession>A0A6G1JAB2</accession>
<dbReference type="OrthoDB" id="676979at2759"/>
<keyword evidence="1" id="KW-0433">Leucine-rich repeat</keyword>
<evidence type="ECO:0000256" key="1">
    <source>
        <dbReference type="ARBA" id="ARBA00022614"/>
    </source>
</evidence>
<dbReference type="InterPro" id="IPR001611">
    <property type="entry name" value="Leu-rich_rpt"/>
</dbReference>
<dbReference type="EMBL" id="MU005575">
    <property type="protein sequence ID" value="KAF2687348.1"/>
    <property type="molecule type" value="Genomic_DNA"/>
</dbReference>
<sequence>MSNGRPMTSDGTPQAVPITPRRIAPPASRGSMTVPGKRSVSAATTTSAIATPSKTTSLARPASMIRKQPLSQMQNVQAATKPRPLSNSKTMVARTPKSRPSIAGTFGQAISPPGTAIATTPSPARMGSVSKTTPVTSRKVSSSSAALRDQIAKAKAARRSDAGSDLAPKSDETPPKVSSSQALREQIAKARAAKRANATRDPRTSTPTREAIVPDPAEIAGFDFGLEDPFNQGSKGSKSLLRKRLDGARADGRLNIAAMGLSEIPSEVLGMYKYDADDKTVAWGEVVDLTVIIAADNEFQTLPVEMFPDVDYEAAADSDDDGPQFGGIQNFDLHGNMLRELSVGLRRLTQLSKLNLSRNKLPLGVLDIVTQITSLRELKLAENALEGDVPSSLENLVQLETLDLQGNKLTSLPPEVRALTHLRSLNISENKLAALPNELFTSVPIVELIASKNAFGGSFFDVDTVPHLQKLHLSNNSLTELCVSGTILLPALKHLDVSLNRMSNLPDMSSWTSLTTLLVGENNLSTLPEGFLTLQQLRNADFTGNNLNKLDERIALMEALENLTLAANPLRDRKFLTMNTEDIKRDLLSRIEPERSEQGESETFVDASEEITTEVNGWKLTPSGTLDLSFQNLTEVDEEAVVSFSTMNDVRQLYLQQNYLTQIPVVAGQLSFLTVLDLSKNSIVNPLTENLELPKLREFRLSGNKIASFDDLNCFLSAPNLQHLDLSHNRLTGSLPSLREFFPALMLFIASDNSISEVSAESLQGLKTVNLSNNDIGRLEPRIGLHMGTLTSLDVEGNKFRVPNYAVLKKGTDAILNWLRDKIPSPTEEFFDPGSPGY</sequence>
<organism evidence="4 5">
    <name type="scientific">Lentithecium fluviatile CBS 122367</name>
    <dbReference type="NCBI Taxonomy" id="1168545"/>
    <lineage>
        <taxon>Eukaryota</taxon>
        <taxon>Fungi</taxon>
        <taxon>Dikarya</taxon>
        <taxon>Ascomycota</taxon>
        <taxon>Pezizomycotina</taxon>
        <taxon>Dothideomycetes</taxon>
        <taxon>Pleosporomycetidae</taxon>
        <taxon>Pleosporales</taxon>
        <taxon>Massarineae</taxon>
        <taxon>Lentitheciaceae</taxon>
        <taxon>Lentithecium</taxon>
    </lineage>
</organism>
<feature type="compositionally biased region" description="Polar residues" evidence="3">
    <location>
        <begin position="129"/>
        <end position="145"/>
    </location>
</feature>
<dbReference type="PANTHER" id="PTHR48051">
    <property type="match status" value="1"/>
</dbReference>
<dbReference type="SMART" id="SM00369">
    <property type="entry name" value="LRR_TYP"/>
    <property type="match status" value="11"/>
</dbReference>
<feature type="compositionally biased region" description="Low complexity" evidence="3">
    <location>
        <begin position="41"/>
        <end position="57"/>
    </location>
</feature>
<feature type="region of interest" description="Disordered" evidence="3">
    <location>
        <begin position="1"/>
        <end position="209"/>
    </location>
</feature>
<feature type="compositionally biased region" description="Basic and acidic residues" evidence="3">
    <location>
        <begin position="158"/>
        <end position="174"/>
    </location>
</feature>
<dbReference type="Proteomes" id="UP000799291">
    <property type="component" value="Unassembled WGS sequence"/>
</dbReference>
<dbReference type="InterPro" id="IPR032675">
    <property type="entry name" value="LRR_dom_sf"/>
</dbReference>
<dbReference type="InterPro" id="IPR025875">
    <property type="entry name" value="Leu-rich_rpt_4"/>
</dbReference>
<dbReference type="PROSITE" id="PS51450">
    <property type="entry name" value="LRR"/>
    <property type="match status" value="3"/>
</dbReference>
<gene>
    <name evidence="4" type="ORF">K458DRAFT_386177</name>
</gene>
<proteinExistence type="predicted"/>
<name>A0A6G1JAB2_9PLEO</name>
<dbReference type="GO" id="GO:0005737">
    <property type="term" value="C:cytoplasm"/>
    <property type="evidence" value="ECO:0007669"/>
    <property type="project" value="TreeGrafter"/>
</dbReference>
<dbReference type="AlphaFoldDB" id="A0A6G1JAB2"/>
<dbReference type="Pfam" id="PF12799">
    <property type="entry name" value="LRR_4"/>
    <property type="match status" value="1"/>
</dbReference>
<dbReference type="SMART" id="SM00364">
    <property type="entry name" value="LRR_BAC"/>
    <property type="match status" value="6"/>
</dbReference>
<evidence type="ECO:0000313" key="5">
    <source>
        <dbReference type="Proteomes" id="UP000799291"/>
    </source>
</evidence>
<evidence type="ECO:0000256" key="2">
    <source>
        <dbReference type="ARBA" id="ARBA00022737"/>
    </source>
</evidence>
<dbReference type="PRINTS" id="PR00019">
    <property type="entry name" value="LEURICHRPT"/>
</dbReference>
<reference evidence="4" key="1">
    <citation type="journal article" date="2020" name="Stud. Mycol.">
        <title>101 Dothideomycetes genomes: a test case for predicting lifestyles and emergence of pathogens.</title>
        <authorList>
            <person name="Haridas S."/>
            <person name="Albert R."/>
            <person name="Binder M."/>
            <person name="Bloem J."/>
            <person name="Labutti K."/>
            <person name="Salamov A."/>
            <person name="Andreopoulos B."/>
            <person name="Baker S."/>
            <person name="Barry K."/>
            <person name="Bills G."/>
            <person name="Bluhm B."/>
            <person name="Cannon C."/>
            <person name="Castanera R."/>
            <person name="Culley D."/>
            <person name="Daum C."/>
            <person name="Ezra D."/>
            <person name="Gonzalez J."/>
            <person name="Henrissat B."/>
            <person name="Kuo A."/>
            <person name="Liang C."/>
            <person name="Lipzen A."/>
            <person name="Lutzoni F."/>
            <person name="Magnuson J."/>
            <person name="Mondo S."/>
            <person name="Nolan M."/>
            <person name="Ohm R."/>
            <person name="Pangilinan J."/>
            <person name="Park H.-J."/>
            <person name="Ramirez L."/>
            <person name="Alfaro M."/>
            <person name="Sun H."/>
            <person name="Tritt A."/>
            <person name="Yoshinaga Y."/>
            <person name="Zwiers L.-H."/>
            <person name="Turgeon B."/>
            <person name="Goodwin S."/>
            <person name="Spatafora J."/>
            <person name="Crous P."/>
            <person name="Grigoriev I."/>
        </authorList>
    </citation>
    <scope>NUCLEOTIDE SEQUENCE</scope>
    <source>
        <strain evidence="4">CBS 122367</strain>
    </source>
</reference>
<dbReference type="PANTHER" id="PTHR48051:SF54">
    <property type="entry name" value="LEUCINE-RICH REPEAT-CONTAINING PROTEIN"/>
    <property type="match status" value="1"/>
</dbReference>
<dbReference type="InterPro" id="IPR003591">
    <property type="entry name" value="Leu-rich_rpt_typical-subtyp"/>
</dbReference>
<dbReference type="Pfam" id="PF00560">
    <property type="entry name" value="LRR_1"/>
    <property type="match status" value="1"/>
</dbReference>
<dbReference type="SUPFAM" id="SSF52058">
    <property type="entry name" value="L domain-like"/>
    <property type="match status" value="2"/>
</dbReference>
<keyword evidence="5" id="KW-1185">Reference proteome</keyword>